<feature type="non-terminal residue" evidence="2">
    <location>
        <position position="1"/>
    </location>
</feature>
<feature type="region of interest" description="Disordered" evidence="1">
    <location>
        <begin position="12"/>
        <end position="31"/>
    </location>
</feature>
<evidence type="ECO:0000313" key="2">
    <source>
        <dbReference type="EMBL" id="GAH16483.1"/>
    </source>
</evidence>
<name>X1F6U1_9ZZZZ</name>
<reference evidence="2" key="1">
    <citation type="journal article" date="2014" name="Front. Microbiol.">
        <title>High frequency of phylogenetically diverse reductive dehalogenase-homologous genes in deep subseafloor sedimentary metagenomes.</title>
        <authorList>
            <person name="Kawai M."/>
            <person name="Futagami T."/>
            <person name="Toyoda A."/>
            <person name="Takaki Y."/>
            <person name="Nishi S."/>
            <person name="Hori S."/>
            <person name="Arai W."/>
            <person name="Tsubouchi T."/>
            <person name="Morono Y."/>
            <person name="Uchiyama I."/>
            <person name="Ito T."/>
            <person name="Fujiyama A."/>
            <person name="Inagaki F."/>
            <person name="Takami H."/>
        </authorList>
    </citation>
    <scope>NUCLEOTIDE SEQUENCE</scope>
    <source>
        <strain evidence="2">Expedition CK06-06</strain>
    </source>
</reference>
<dbReference type="EMBL" id="BART01034316">
    <property type="protein sequence ID" value="GAH16483.1"/>
    <property type="molecule type" value="Genomic_DNA"/>
</dbReference>
<sequence>FSGTDIELWHNTEKDTGVETPVGDNTPNNDDNLWVGGRSSAGYTFNIIKMLIGYVEIHIVNIIN</sequence>
<evidence type="ECO:0000256" key="1">
    <source>
        <dbReference type="SAM" id="MobiDB-lite"/>
    </source>
</evidence>
<gene>
    <name evidence="2" type="ORF">S01H4_58688</name>
</gene>
<organism evidence="2">
    <name type="scientific">marine sediment metagenome</name>
    <dbReference type="NCBI Taxonomy" id="412755"/>
    <lineage>
        <taxon>unclassified sequences</taxon>
        <taxon>metagenomes</taxon>
        <taxon>ecological metagenomes</taxon>
    </lineage>
</organism>
<dbReference type="AlphaFoldDB" id="X1F6U1"/>
<accession>X1F6U1</accession>
<protein>
    <submittedName>
        <fullName evidence="2">Uncharacterized protein</fullName>
    </submittedName>
</protein>
<proteinExistence type="predicted"/>
<comment type="caution">
    <text evidence="2">The sequence shown here is derived from an EMBL/GenBank/DDBJ whole genome shotgun (WGS) entry which is preliminary data.</text>
</comment>